<evidence type="ECO:0000313" key="2">
    <source>
        <dbReference type="Proteomes" id="UP000299102"/>
    </source>
</evidence>
<accession>A0A4C1WK89</accession>
<evidence type="ECO:0000313" key="1">
    <source>
        <dbReference type="EMBL" id="GBP51443.1"/>
    </source>
</evidence>
<reference evidence="1 2" key="1">
    <citation type="journal article" date="2019" name="Commun. Biol.">
        <title>The bagworm genome reveals a unique fibroin gene that provides high tensile strength.</title>
        <authorList>
            <person name="Kono N."/>
            <person name="Nakamura H."/>
            <person name="Ohtoshi R."/>
            <person name="Tomita M."/>
            <person name="Numata K."/>
            <person name="Arakawa K."/>
        </authorList>
    </citation>
    <scope>NUCLEOTIDE SEQUENCE [LARGE SCALE GENOMIC DNA]</scope>
</reference>
<name>A0A4C1WK89_EUMVA</name>
<comment type="caution">
    <text evidence="1">The sequence shown here is derived from an EMBL/GenBank/DDBJ whole genome shotgun (WGS) entry which is preliminary data.</text>
</comment>
<keyword evidence="2" id="KW-1185">Reference proteome</keyword>
<gene>
    <name evidence="1" type="ORF">EVAR_37279_1</name>
</gene>
<sequence>MEEYADTAMICKIKTMHKECTMQQVFRKKTRDIEEGQSYDYNFIYLSTTPINPVGRSKQFVAQTKSSTTYIFLVAYQLSPRERLPLTGRATPGINTCLEIYAPAVRQPAAPLTASALLAIHHGKKLAARPLQCLTESLLLKFIVFIFFSSLRYLDSDVETSYAEESTRKIKFLGRGKCSPNPNKYIVSG</sequence>
<dbReference type="EMBL" id="BGZK01000581">
    <property type="protein sequence ID" value="GBP51443.1"/>
    <property type="molecule type" value="Genomic_DNA"/>
</dbReference>
<protein>
    <submittedName>
        <fullName evidence="1">Uncharacterized protein</fullName>
    </submittedName>
</protein>
<dbReference type="AlphaFoldDB" id="A0A4C1WK89"/>
<dbReference type="Proteomes" id="UP000299102">
    <property type="component" value="Unassembled WGS sequence"/>
</dbReference>
<proteinExistence type="predicted"/>
<organism evidence="1 2">
    <name type="scientific">Eumeta variegata</name>
    <name type="common">Bagworm moth</name>
    <name type="synonym">Eumeta japonica</name>
    <dbReference type="NCBI Taxonomy" id="151549"/>
    <lineage>
        <taxon>Eukaryota</taxon>
        <taxon>Metazoa</taxon>
        <taxon>Ecdysozoa</taxon>
        <taxon>Arthropoda</taxon>
        <taxon>Hexapoda</taxon>
        <taxon>Insecta</taxon>
        <taxon>Pterygota</taxon>
        <taxon>Neoptera</taxon>
        <taxon>Endopterygota</taxon>
        <taxon>Lepidoptera</taxon>
        <taxon>Glossata</taxon>
        <taxon>Ditrysia</taxon>
        <taxon>Tineoidea</taxon>
        <taxon>Psychidae</taxon>
        <taxon>Oiketicinae</taxon>
        <taxon>Eumeta</taxon>
    </lineage>
</organism>